<organism evidence="1 2">
    <name type="scientific">Diphasiastrum complanatum</name>
    <name type="common">Issler's clubmoss</name>
    <name type="synonym">Lycopodium complanatum</name>
    <dbReference type="NCBI Taxonomy" id="34168"/>
    <lineage>
        <taxon>Eukaryota</taxon>
        <taxon>Viridiplantae</taxon>
        <taxon>Streptophyta</taxon>
        <taxon>Embryophyta</taxon>
        <taxon>Tracheophyta</taxon>
        <taxon>Lycopodiopsida</taxon>
        <taxon>Lycopodiales</taxon>
        <taxon>Lycopodiaceae</taxon>
        <taxon>Lycopodioideae</taxon>
        <taxon>Diphasiastrum</taxon>
    </lineage>
</organism>
<protein>
    <submittedName>
        <fullName evidence="1">Uncharacterized protein</fullName>
    </submittedName>
</protein>
<accession>A0ACC2AUV8</accession>
<evidence type="ECO:0000313" key="2">
    <source>
        <dbReference type="Proteomes" id="UP001162992"/>
    </source>
</evidence>
<proteinExistence type="predicted"/>
<dbReference type="Proteomes" id="UP001162992">
    <property type="component" value="Chromosome 19"/>
</dbReference>
<evidence type="ECO:0000313" key="1">
    <source>
        <dbReference type="EMBL" id="KAJ7521251.1"/>
    </source>
</evidence>
<comment type="caution">
    <text evidence="1">The sequence shown here is derived from an EMBL/GenBank/DDBJ whole genome shotgun (WGS) entry which is preliminary data.</text>
</comment>
<gene>
    <name evidence="1" type="ORF">O6H91_19G043800</name>
</gene>
<name>A0ACC2AUV8_DIPCM</name>
<sequence length="58" mass="6962">MIFKLNVTLKQCYMHLFIHNLMYLLCCHAAEYQRFRQSFDTKTSSCYLINVIILKVVD</sequence>
<dbReference type="EMBL" id="CM055110">
    <property type="protein sequence ID" value="KAJ7521251.1"/>
    <property type="molecule type" value="Genomic_DNA"/>
</dbReference>
<keyword evidence="2" id="KW-1185">Reference proteome</keyword>
<reference evidence="2" key="1">
    <citation type="journal article" date="2024" name="Proc. Natl. Acad. Sci. U.S.A.">
        <title>Extraordinary preservation of gene collinearity over three hundred million years revealed in homosporous lycophytes.</title>
        <authorList>
            <person name="Li C."/>
            <person name="Wickell D."/>
            <person name="Kuo L.Y."/>
            <person name="Chen X."/>
            <person name="Nie B."/>
            <person name="Liao X."/>
            <person name="Peng D."/>
            <person name="Ji J."/>
            <person name="Jenkins J."/>
            <person name="Williams M."/>
            <person name="Shu S."/>
            <person name="Plott C."/>
            <person name="Barry K."/>
            <person name="Rajasekar S."/>
            <person name="Grimwood J."/>
            <person name="Han X."/>
            <person name="Sun S."/>
            <person name="Hou Z."/>
            <person name="He W."/>
            <person name="Dai G."/>
            <person name="Sun C."/>
            <person name="Schmutz J."/>
            <person name="Leebens-Mack J.H."/>
            <person name="Li F.W."/>
            <person name="Wang L."/>
        </authorList>
    </citation>
    <scope>NUCLEOTIDE SEQUENCE [LARGE SCALE GENOMIC DNA]</scope>
    <source>
        <strain evidence="2">cv. PW_Plant_1</strain>
    </source>
</reference>